<feature type="compositionally biased region" description="Basic and acidic residues" evidence="2">
    <location>
        <begin position="159"/>
        <end position="184"/>
    </location>
</feature>
<organism>
    <name type="scientific">Ixodes scapularis</name>
    <name type="common">Black-legged tick</name>
    <name type="synonym">Deer tick</name>
    <dbReference type="NCBI Taxonomy" id="6945"/>
    <lineage>
        <taxon>Eukaryota</taxon>
        <taxon>Metazoa</taxon>
        <taxon>Ecdysozoa</taxon>
        <taxon>Arthropoda</taxon>
        <taxon>Chelicerata</taxon>
        <taxon>Arachnida</taxon>
        <taxon>Acari</taxon>
        <taxon>Parasitiformes</taxon>
        <taxon>Ixodida</taxon>
        <taxon>Ixodoidea</taxon>
        <taxon>Ixodidae</taxon>
        <taxon>Ixodinae</taxon>
        <taxon>Ixodes</taxon>
    </lineage>
</organism>
<dbReference type="AlphaFoldDB" id="B7PKW1"/>
<dbReference type="PaxDb" id="6945-B7PKW1"/>
<dbReference type="Proteomes" id="UP000001555">
    <property type="component" value="Unassembled WGS sequence"/>
</dbReference>
<accession>B7PKW1</accession>
<feature type="non-terminal residue" evidence="3">
    <location>
        <position position="184"/>
    </location>
</feature>
<protein>
    <submittedName>
        <fullName evidence="3 4">Uncharacterized protein</fullName>
    </submittedName>
</protein>
<proteinExistence type="predicted"/>
<dbReference type="EnsemblMetazoa" id="ISCW006598-RA">
    <property type="protein sequence ID" value="ISCW006598-PA"/>
    <property type="gene ID" value="ISCW006598"/>
</dbReference>
<keyword evidence="5" id="KW-1185">Reference proteome</keyword>
<keyword evidence="1" id="KW-0175">Coiled coil</keyword>
<evidence type="ECO:0000313" key="4">
    <source>
        <dbReference type="EnsemblMetazoa" id="ISCW006598-PA"/>
    </source>
</evidence>
<feature type="region of interest" description="Disordered" evidence="2">
    <location>
        <begin position="50"/>
        <end position="99"/>
    </location>
</feature>
<evidence type="ECO:0000256" key="1">
    <source>
        <dbReference type="SAM" id="Coils"/>
    </source>
</evidence>
<dbReference type="HOGENOM" id="CLU_1471767_0_0_1"/>
<dbReference type="EMBL" id="DS736371">
    <property type="protein sequence ID" value="EEC07233.1"/>
    <property type="molecule type" value="Genomic_DNA"/>
</dbReference>
<dbReference type="VEuPathDB" id="VectorBase:ISCW006598"/>
<gene>
    <name evidence="3" type="ORF">IscW_ISCW006598</name>
</gene>
<feature type="non-terminal residue" evidence="3">
    <location>
        <position position="1"/>
    </location>
</feature>
<name>B7PKW1_IXOSC</name>
<sequence length="184" mass="20772">KICIGCGAADSQGQCTPKCKLCGGQHVTGDKECKNRFKTPYIIRRRQWKRKATVSVGSQEKAGKRIPRRQWKTSHSCAPRSRSPSRESSRSRSRSAGLKVTWAQVAEPDNKEMKALKEANRQQANKIAEQEETIRRMAADMAAMKEMTQKMVNKNQAADAKEPTETAEEPPAKRRSTETSRIRR</sequence>
<reference evidence="4" key="2">
    <citation type="submission" date="2020-05" db="UniProtKB">
        <authorList>
            <consortium name="EnsemblMetazoa"/>
        </authorList>
    </citation>
    <scope>IDENTIFICATION</scope>
    <source>
        <strain evidence="4">wikel</strain>
    </source>
</reference>
<dbReference type="EMBL" id="ABJB010200201">
    <property type="status" value="NOT_ANNOTATED_CDS"/>
    <property type="molecule type" value="Genomic_DNA"/>
</dbReference>
<evidence type="ECO:0000313" key="3">
    <source>
        <dbReference type="EMBL" id="EEC07233.1"/>
    </source>
</evidence>
<feature type="region of interest" description="Disordered" evidence="2">
    <location>
        <begin position="149"/>
        <end position="184"/>
    </location>
</feature>
<feature type="coiled-coil region" evidence="1">
    <location>
        <begin position="113"/>
        <end position="147"/>
    </location>
</feature>
<dbReference type="InParanoid" id="B7PKW1"/>
<evidence type="ECO:0000256" key="2">
    <source>
        <dbReference type="SAM" id="MobiDB-lite"/>
    </source>
</evidence>
<dbReference type="VEuPathDB" id="VectorBase:ISCI006598"/>
<evidence type="ECO:0000313" key="5">
    <source>
        <dbReference type="Proteomes" id="UP000001555"/>
    </source>
</evidence>
<reference evidence="3 5" key="1">
    <citation type="submission" date="2008-03" db="EMBL/GenBank/DDBJ databases">
        <title>Annotation of Ixodes scapularis.</title>
        <authorList>
            <consortium name="Ixodes scapularis Genome Project Consortium"/>
            <person name="Caler E."/>
            <person name="Hannick L.I."/>
            <person name="Bidwell S."/>
            <person name="Joardar V."/>
            <person name="Thiagarajan M."/>
            <person name="Amedeo P."/>
            <person name="Galinsky K.J."/>
            <person name="Schobel S."/>
            <person name="Inman J."/>
            <person name="Hostetler J."/>
            <person name="Miller J."/>
            <person name="Hammond M."/>
            <person name="Megy K."/>
            <person name="Lawson D."/>
            <person name="Kodira C."/>
            <person name="Sutton G."/>
            <person name="Meyer J."/>
            <person name="Hill C.A."/>
            <person name="Birren B."/>
            <person name="Nene V."/>
            <person name="Collins F."/>
            <person name="Alarcon-Chaidez F."/>
            <person name="Wikel S."/>
            <person name="Strausberg R."/>
        </authorList>
    </citation>
    <scope>NUCLEOTIDE SEQUENCE [LARGE SCALE GENOMIC DNA]</scope>
    <source>
        <strain evidence="5">Wikel</strain>
        <strain evidence="3">Wikel colony</strain>
    </source>
</reference>